<proteinExistence type="predicted"/>
<evidence type="ECO:0000313" key="3">
    <source>
        <dbReference type="Proteomes" id="UP000799424"/>
    </source>
</evidence>
<sequence>MLVKVNRKELRLAAKLYKDQIAEESRVAREEAKVVQEETEAKKCQHVRRRVEEEVATQTSQLGNRRASQASLPRTKRQKRHRISGGVATSSEAAPAAPPKVNSCGCHIKVPHKYR</sequence>
<dbReference type="EMBL" id="MU006233">
    <property type="protein sequence ID" value="KAF2823142.1"/>
    <property type="molecule type" value="Genomic_DNA"/>
</dbReference>
<reference evidence="2" key="1">
    <citation type="journal article" date="2020" name="Stud. Mycol.">
        <title>101 Dothideomycetes genomes: a test case for predicting lifestyles and emergence of pathogens.</title>
        <authorList>
            <person name="Haridas S."/>
            <person name="Albert R."/>
            <person name="Binder M."/>
            <person name="Bloem J."/>
            <person name="Labutti K."/>
            <person name="Salamov A."/>
            <person name="Andreopoulos B."/>
            <person name="Baker S."/>
            <person name="Barry K."/>
            <person name="Bills G."/>
            <person name="Bluhm B."/>
            <person name="Cannon C."/>
            <person name="Castanera R."/>
            <person name="Culley D."/>
            <person name="Daum C."/>
            <person name="Ezra D."/>
            <person name="Gonzalez J."/>
            <person name="Henrissat B."/>
            <person name="Kuo A."/>
            <person name="Liang C."/>
            <person name="Lipzen A."/>
            <person name="Lutzoni F."/>
            <person name="Magnuson J."/>
            <person name="Mondo S."/>
            <person name="Nolan M."/>
            <person name="Ohm R."/>
            <person name="Pangilinan J."/>
            <person name="Park H.-J."/>
            <person name="Ramirez L."/>
            <person name="Alfaro M."/>
            <person name="Sun H."/>
            <person name="Tritt A."/>
            <person name="Yoshinaga Y."/>
            <person name="Zwiers L.-H."/>
            <person name="Turgeon B."/>
            <person name="Goodwin S."/>
            <person name="Spatafora J."/>
            <person name="Crous P."/>
            <person name="Grigoriev I."/>
        </authorList>
    </citation>
    <scope>NUCLEOTIDE SEQUENCE</scope>
    <source>
        <strain evidence="2">CBS 113818</strain>
    </source>
</reference>
<evidence type="ECO:0000313" key="2">
    <source>
        <dbReference type="EMBL" id="KAF2823142.1"/>
    </source>
</evidence>
<name>A0A6A6ZPY3_9PLEO</name>
<keyword evidence="3" id="KW-1185">Reference proteome</keyword>
<feature type="region of interest" description="Disordered" evidence="1">
    <location>
        <begin position="55"/>
        <end position="115"/>
    </location>
</feature>
<accession>A0A6A6ZPY3</accession>
<organism evidence="2 3">
    <name type="scientific">Ophiobolus disseminans</name>
    <dbReference type="NCBI Taxonomy" id="1469910"/>
    <lineage>
        <taxon>Eukaryota</taxon>
        <taxon>Fungi</taxon>
        <taxon>Dikarya</taxon>
        <taxon>Ascomycota</taxon>
        <taxon>Pezizomycotina</taxon>
        <taxon>Dothideomycetes</taxon>
        <taxon>Pleosporomycetidae</taxon>
        <taxon>Pleosporales</taxon>
        <taxon>Pleosporineae</taxon>
        <taxon>Phaeosphaeriaceae</taxon>
        <taxon>Ophiobolus</taxon>
    </lineage>
</organism>
<dbReference type="AlphaFoldDB" id="A0A6A6ZPY3"/>
<gene>
    <name evidence="2" type="ORF">CC86DRAFT_423295</name>
</gene>
<dbReference type="Proteomes" id="UP000799424">
    <property type="component" value="Unassembled WGS sequence"/>
</dbReference>
<feature type="compositionally biased region" description="Basic residues" evidence="1">
    <location>
        <begin position="74"/>
        <end position="83"/>
    </location>
</feature>
<feature type="compositionally biased region" description="Polar residues" evidence="1">
    <location>
        <begin position="56"/>
        <end position="72"/>
    </location>
</feature>
<protein>
    <submittedName>
        <fullName evidence="2">Uncharacterized protein</fullName>
    </submittedName>
</protein>
<evidence type="ECO:0000256" key="1">
    <source>
        <dbReference type="SAM" id="MobiDB-lite"/>
    </source>
</evidence>